<feature type="chain" id="PRO_5001729161" evidence="1">
    <location>
        <begin position="20"/>
        <end position="205"/>
    </location>
</feature>
<organism evidence="2 3">
    <name type="scientific">Stylonychia lemnae</name>
    <name type="common">Ciliate</name>
    <dbReference type="NCBI Taxonomy" id="5949"/>
    <lineage>
        <taxon>Eukaryota</taxon>
        <taxon>Sar</taxon>
        <taxon>Alveolata</taxon>
        <taxon>Ciliophora</taxon>
        <taxon>Intramacronucleata</taxon>
        <taxon>Spirotrichea</taxon>
        <taxon>Stichotrichia</taxon>
        <taxon>Sporadotrichida</taxon>
        <taxon>Oxytrichidae</taxon>
        <taxon>Stylonychinae</taxon>
        <taxon>Stylonychia</taxon>
    </lineage>
</organism>
<accession>A0A077ZYQ3</accession>
<gene>
    <name evidence="2" type="primary">Contig18198.g19340</name>
    <name evidence="2" type="ORF">STYLEM_4067</name>
</gene>
<reference evidence="2 3" key="1">
    <citation type="submission" date="2014-06" db="EMBL/GenBank/DDBJ databases">
        <authorList>
            <person name="Swart Estienne"/>
        </authorList>
    </citation>
    <scope>NUCLEOTIDE SEQUENCE [LARGE SCALE GENOMIC DNA]</scope>
    <source>
        <strain evidence="2 3">130c</strain>
    </source>
</reference>
<evidence type="ECO:0000256" key="1">
    <source>
        <dbReference type="SAM" id="SignalP"/>
    </source>
</evidence>
<dbReference type="AlphaFoldDB" id="A0A077ZYQ3"/>
<protein>
    <submittedName>
        <fullName evidence="2">Uncharacterized protein</fullName>
    </submittedName>
</protein>
<keyword evidence="1" id="KW-0732">Signal</keyword>
<feature type="signal peptide" evidence="1">
    <location>
        <begin position="1"/>
        <end position="19"/>
    </location>
</feature>
<evidence type="ECO:0000313" key="2">
    <source>
        <dbReference type="EMBL" id="CDW75081.1"/>
    </source>
</evidence>
<evidence type="ECO:0000313" key="3">
    <source>
        <dbReference type="Proteomes" id="UP000039865"/>
    </source>
</evidence>
<name>A0A077ZYQ3_STYLE</name>
<dbReference type="Proteomes" id="UP000039865">
    <property type="component" value="Unassembled WGS sequence"/>
</dbReference>
<proteinExistence type="predicted"/>
<sequence>MNKTIVTLAVCTLVSIASANQVLATVQSKYNSILTTSIEREQNQVDYESPQSFASQIMAEKLGGDYLDLYNFIKGFLDGSSFELNAKCQNAIDDLSYNGLLLVSLLQNYKVKNSAQITTVNGKFSEATSRFSSKCDFKHSSKIFAELSTLTALPWIRMAARTLGYLIIDFWVDLAQIKKNITNKNFRMLGKAFGKMFKRLFDSPL</sequence>
<dbReference type="EMBL" id="CCKQ01003943">
    <property type="protein sequence ID" value="CDW75081.1"/>
    <property type="molecule type" value="Genomic_DNA"/>
</dbReference>
<keyword evidence="3" id="KW-1185">Reference proteome</keyword>
<dbReference type="InParanoid" id="A0A077ZYQ3"/>